<keyword evidence="2 3" id="KW-0378">Hydrolase</keyword>
<dbReference type="EC" id="3.5.1.44" evidence="3"/>
<dbReference type="HAMAP" id="MF_01440">
    <property type="entry name" value="CheD"/>
    <property type="match status" value="1"/>
</dbReference>
<comment type="similarity">
    <text evidence="3">Belongs to the CheD family.</text>
</comment>
<dbReference type="PANTHER" id="PTHR35147:SF3">
    <property type="entry name" value="CHEMORECEPTOR GLUTAMINE DEAMIDASE CHED 1-RELATED"/>
    <property type="match status" value="1"/>
</dbReference>
<keyword evidence="5" id="KW-1185">Reference proteome</keyword>
<organism evidence="4 5">
    <name type="scientific">Fluctibacter corallii</name>
    <dbReference type="NCBI Taxonomy" id="2984329"/>
    <lineage>
        <taxon>Bacteria</taxon>
        <taxon>Pseudomonadati</taxon>
        <taxon>Pseudomonadota</taxon>
        <taxon>Gammaproteobacteria</taxon>
        <taxon>Alteromonadales</taxon>
        <taxon>Alteromonadaceae</taxon>
        <taxon>Fluctibacter</taxon>
    </lineage>
</organism>
<evidence type="ECO:0000256" key="1">
    <source>
        <dbReference type="ARBA" id="ARBA00022500"/>
    </source>
</evidence>
<evidence type="ECO:0000313" key="4">
    <source>
        <dbReference type="EMBL" id="MCV2886444.1"/>
    </source>
</evidence>
<evidence type="ECO:0000313" key="5">
    <source>
        <dbReference type="Proteomes" id="UP001652504"/>
    </source>
</evidence>
<comment type="catalytic activity">
    <reaction evidence="3">
        <text>L-glutaminyl-[protein] + H2O = L-glutamyl-[protein] + NH4(+)</text>
        <dbReference type="Rhea" id="RHEA:16441"/>
        <dbReference type="Rhea" id="RHEA-COMP:10207"/>
        <dbReference type="Rhea" id="RHEA-COMP:10208"/>
        <dbReference type="ChEBI" id="CHEBI:15377"/>
        <dbReference type="ChEBI" id="CHEBI:28938"/>
        <dbReference type="ChEBI" id="CHEBI:29973"/>
        <dbReference type="ChEBI" id="CHEBI:30011"/>
        <dbReference type="EC" id="3.5.1.44"/>
    </reaction>
</comment>
<proteinExistence type="inferred from homology"/>
<dbReference type="Gene3D" id="3.30.1330.200">
    <property type="match status" value="1"/>
</dbReference>
<comment type="function">
    <text evidence="3">Probably deamidates glutamine residues to glutamate on methyl-accepting chemotaxis receptors (MCPs), playing an important role in chemotaxis.</text>
</comment>
<dbReference type="Pfam" id="PF03975">
    <property type="entry name" value="CheD"/>
    <property type="match status" value="1"/>
</dbReference>
<protein>
    <recommendedName>
        <fullName evidence="3">Probable chemoreceptor glutamine deamidase CheD</fullName>
        <ecNumber evidence="3">3.5.1.44</ecNumber>
    </recommendedName>
</protein>
<gene>
    <name evidence="3" type="primary">cheD</name>
    <name evidence="4" type="ORF">OE749_17245</name>
</gene>
<reference evidence="4 5" key="1">
    <citation type="submission" date="2022-10" db="EMBL/GenBank/DDBJ databases">
        <title>Aestuariibacter sp. AA17 isolated from Montipora capitata coral fragment.</title>
        <authorList>
            <person name="Emsley S.A."/>
            <person name="Pfannmuller K.M."/>
            <person name="Loughran R.M."/>
            <person name="Shlafstein M."/>
            <person name="Papke E."/>
            <person name="Saw J.H."/>
            <person name="Ushijima B."/>
            <person name="Videau P."/>
        </authorList>
    </citation>
    <scope>NUCLEOTIDE SEQUENCE [LARGE SCALE GENOMIC DNA]</scope>
    <source>
        <strain evidence="4 5">AA17</strain>
    </source>
</reference>
<dbReference type="EMBL" id="JAOWKX010000011">
    <property type="protein sequence ID" value="MCV2886444.1"/>
    <property type="molecule type" value="Genomic_DNA"/>
</dbReference>
<evidence type="ECO:0000256" key="2">
    <source>
        <dbReference type="ARBA" id="ARBA00022801"/>
    </source>
</evidence>
<dbReference type="SUPFAM" id="SSF64438">
    <property type="entry name" value="CNF1/YfiH-like putative cysteine hydrolases"/>
    <property type="match status" value="1"/>
</dbReference>
<dbReference type="InterPro" id="IPR038592">
    <property type="entry name" value="CheD-like_sf"/>
</dbReference>
<dbReference type="CDD" id="cd16352">
    <property type="entry name" value="CheD"/>
    <property type="match status" value="1"/>
</dbReference>
<sequence>MNQKNPKKLVLNIGELVFGRGNRIVHTLLGSCIAVTLWHPDRKLAGICHFALPDNKTTPDRHIDCRYAEDCFKAFEIEAKKRHADLSKFTANIYGGGNMLGKPPANLHFSKHDLPMEVAPVGEKNALIALTLCHKHGVQVDTVDVGEFGYRKLTFDTRNGQSNVTFVASDKA</sequence>
<dbReference type="InterPro" id="IPR011324">
    <property type="entry name" value="Cytotoxic_necrot_fac-like_cat"/>
</dbReference>
<dbReference type="PANTHER" id="PTHR35147">
    <property type="entry name" value="CHEMORECEPTOR GLUTAMINE DEAMIDASE CHED-RELATED"/>
    <property type="match status" value="1"/>
</dbReference>
<keyword evidence="1 3" id="KW-0145">Chemotaxis</keyword>
<dbReference type="RefSeq" id="WP_263713731.1">
    <property type="nucleotide sequence ID" value="NZ_JAOWKX010000011.1"/>
</dbReference>
<evidence type="ECO:0000256" key="3">
    <source>
        <dbReference type="HAMAP-Rule" id="MF_01440"/>
    </source>
</evidence>
<accession>A0ABT3ACN6</accession>
<name>A0ABT3ACN6_9ALTE</name>
<comment type="caution">
    <text evidence="4">The sequence shown here is derived from an EMBL/GenBank/DDBJ whole genome shotgun (WGS) entry which is preliminary data.</text>
</comment>
<dbReference type="Proteomes" id="UP001652504">
    <property type="component" value="Unassembled WGS sequence"/>
</dbReference>
<dbReference type="InterPro" id="IPR005659">
    <property type="entry name" value="Chemorcpt_Glu_NH3ase_CheD"/>
</dbReference>